<keyword evidence="7 10" id="KW-1133">Transmembrane helix</keyword>
<evidence type="ECO:0000259" key="12">
    <source>
        <dbReference type="Pfam" id="PF16327"/>
    </source>
</evidence>
<dbReference type="NCBIfam" id="NF007691">
    <property type="entry name" value="PRK10369.1"/>
    <property type="match status" value="1"/>
</dbReference>
<evidence type="ECO:0000256" key="6">
    <source>
        <dbReference type="ARBA" id="ARBA00022748"/>
    </source>
</evidence>
<dbReference type="GO" id="GO:0016829">
    <property type="term" value="F:lyase activity"/>
    <property type="evidence" value="ECO:0007669"/>
    <property type="project" value="UniProtKB-KW"/>
</dbReference>
<feature type="transmembrane region" description="Helical" evidence="10">
    <location>
        <begin position="450"/>
        <end position="471"/>
    </location>
</feature>
<evidence type="ECO:0000256" key="2">
    <source>
        <dbReference type="ARBA" id="ARBA00009186"/>
    </source>
</evidence>
<feature type="transmembrane region" description="Helical" evidence="10">
    <location>
        <begin position="6"/>
        <end position="29"/>
    </location>
</feature>
<dbReference type="PRINTS" id="PR01410">
    <property type="entry name" value="CCBIOGENESIS"/>
</dbReference>
<feature type="transmembrane region" description="Helical" evidence="10">
    <location>
        <begin position="41"/>
        <end position="62"/>
    </location>
</feature>
<dbReference type="Pfam" id="PF01578">
    <property type="entry name" value="Cytochrom_C_asm"/>
    <property type="match status" value="1"/>
</dbReference>
<dbReference type="EMBL" id="CP101717">
    <property type="protein sequence ID" value="WLD56966.1"/>
    <property type="molecule type" value="Genomic_DNA"/>
</dbReference>
<comment type="function">
    <text evidence="9">Required for the biogenesis of c-type cytochromes. Possible subunit of a heme lyase.</text>
</comment>
<dbReference type="GO" id="GO:0005886">
    <property type="term" value="C:plasma membrane"/>
    <property type="evidence" value="ECO:0007669"/>
    <property type="project" value="UniProtKB-SubCell"/>
</dbReference>
<reference evidence="13" key="1">
    <citation type="submission" date="2022-07" db="EMBL/GenBank/DDBJ databases">
        <title>Complete genome sequence of Salinispirillum sp. LH10-3-1 capable of multiple carbohydrate inversion isolated from a soda lake.</title>
        <authorList>
            <person name="Liu J."/>
            <person name="Zhai Y."/>
            <person name="Zhang H."/>
            <person name="Yang H."/>
            <person name="Qu J."/>
            <person name="Li J."/>
        </authorList>
    </citation>
    <scope>NUCLEOTIDE SEQUENCE</scope>
    <source>
        <strain evidence="13">LH 10-3-1</strain>
    </source>
</reference>
<evidence type="ECO:0000256" key="8">
    <source>
        <dbReference type="ARBA" id="ARBA00023136"/>
    </source>
</evidence>
<feature type="transmembrane region" description="Helical" evidence="10">
    <location>
        <begin position="617"/>
        <end position="637"/>
    </location>
</feature>
<feature type="domain" description="Cytochrome c-type biogenesis protein CcmF C-terminal" evidence="12">
    <location>
        <begin position="316"/>
        <end position="639"/>
    </location>
</feature>
<feature type="transmembrane region" description="Helical" evidence="10">
    <location>
        <begin position="250"/>
        <end position="266"/>
    </location>
</feature>
<dbReference type="NCBIfam" id="TIGR00353">
    <property type="entry name" value="nrfE"/>
    <property type="match status" value="1"/>
</dbReference>
<keyword evidence="5 10" id="KW-0812">Transmembrane</keyword>
<evidence type="ECO:0000256" key="3">
    <source>
        <dbReference type="ARBA" id="ARBA00022475"/>
    </source>
</evidence>
<dbReference type="PRINTS" id="PR01411">
    <property type="entry name" value="CCMFBIOGNSIS"/>
</dbReference>
<dbReference type="GO" id="GO:0020037">
    <property type="term" value="F:heme binding"/>
    <property type="evidence" value="ECO:0007669"/>
    <property type="project" value="InterPro"/>
</dbReference>
<organism evidence="13">
    <name type="scientific">Salinispirillum sp. LH 10-3-1</name>
    <dbReference type="NCBI Taxonomy" id="2952525"/>
    <lineage>
        <taxon>Bacteria</taxon>
        <taxon>Pseudomonadati</taxon>
        <taxon>Pseudomonadota</taxon>
        <taxon>Gammaproteobacteria</taxon>
        <taxon>Oceanospirillales</taxon>
        <taxon>Saccharospirillaceae</taxon>
        <taxon>Salinispirillum</taxon>
    </lineage>
</organism>
<feature type="transmembrane region" description="Helical" evidence="10">
    <location>
        <begin position="121"/>
        <end position="142"/>
    </location>
</feature>
<feature type="transmembrane region" description="Helical" evidence="10">
    <location>
        <begin position="394"/>
        <end position="414"/>
    </location>
</feature>
<name>A0AB38YC72_9GAMM</name>
<dbReference type="AlphaFoldDB" id="A0AB38YC72"/>
<comment type="similarity">
    <text evidence="2">Belongs to the CcmF/CycK/Ccl1/NrfE/CcsA family.</text>
</comment>
<keyword evidence="8 10" id="KW-0472">Membrane</keyword>
<gene>
    <name evidence="13" type="ORF">NFC81_09505</name>
</gene>
<protein>
    <submittedName>
        <fullName evidence="13">Heme lyase CcmF/NrfE family subunit</fullName>
    </submittedName>
</protein>
<evidence type="ECO:0000256" key="5">
    <source>
        <dbReference type="ARBA" id="ARBA00022692"/>
    </source>
</evidence>
<evidence type="ECO:0000256" key="9">
    <source>
        <dbReference type="ARBA" id="ARBA00037230"/>
    </source>
</evidence>
<evidence type="ECO:0000256" key="4">
    <source>
        <dbReference type="ARBA" id="ARBA00022519"/>
    </source>
</evidence>
<dbReference type="InterPro" id="IPR002541">
    <property type="entry name" value="Cyt_c_assembly"/>
</dbReference>
<evidence type="ECO:0000256" key="10">
    <source>
        <dbReference type="SAM" id="Phobius"/>
    </source>
</evidence>
<feature type="transmembrane region" description="Helical" evidence="10">
    <location>
        <begin position="426"/>
        <end position="444"/>
    </location>
</feature>
<dbReference type="PANTHER" id="PTHR43653:SF1">
    <property type="entry name" value="CYTOCHROME C-TYPE BIOGENESIS PROTEIN CCMF"/>
    <property type="match status" value="1"/>
</dbReference>
<dbReference type="RefSeq" id="WP_304994252.1">
    <property type="nucleotide sequence ID" value="NZ_CP101717.1"/>
</dbReference>
<evidence type="ECO:0000259" key="11">
    <source>
        <dbReference type="Pfam" id="PF01578"/>
    </source>
</evidence>
<evidence type="ECO:0000256" key="7">
    <source>
        <dbReference type="ARBA" id="ARBA00022989"/>
    </source>
</evidence>
<dbReference type="InterPro" id="IPR003567">
    <property type="entry name" value="Cyt_c_biogenesis"/>
</dbReference>
<proteinExistence type="inferred from homology"/>
<keyword evidence="13" id="KW-0456">Lyase</keyword>
<feature type="transmembrane region" description="Helical" evidence="10">
    <location>
        <begin position="275"/>
        <end position="294"/>
    </location>
</feature>
<sequence length="649" mass="72141">MTAEFGLLALIFAFFLSLGQGVLPLVGYYRQHAGLLRLARPMALGCAAFLFIAFIILTRNFLQDDFTVSYVANHSNSALPVYYKISAVWGGHEGSMLLWVMILSFWAVVVAAFSRRLPLDMVAVVLAVMGLVLTAFNAFLIFTSNPFARVLPFPPLDGADLNPLLQDIGLIFHPPLLYMGYVGFSVAFSFAVAALLIGRLDSAWARWSRPWTTVSWAFMTLGIALGSWWAYYELGWGGWWFWDPVENASLIPWLTGTALMHSLAATDKRGVYKSWTVLLAITTFCMTLLGTFLVRSGVLTSVHSFANDPQRGMFILGIFVVFTAGALLLYAIRLPTLKSTTRFGWMSREMFLLGNNLMLTLFTALIIILTFAPVANDLMGLRKISIGPPWFNDLTVLLAPLLILLMGIGTWVRWKKHDVKPVVTWAGYNIALAIALGAFCNWLYAGSLHWRVVLGLALAWWLVLGLGKALYDSTRNASSLWSGLRKLSRSYYGMVLGHLGLAVLVVGVTMVTQFEMQTDVRMGPGDRHTLGDWTFEFTRFEIAEGPNYITQMGHFDLYNDNGRIGSLVAEKRFYTAAGQMMTEAGILGRLPRDLYVSMAEELGSSGDWAVRLQVKPYVRWIWLGAIIMSVGAGLAVADKRYRRIKLGAS</sequence>
<keyword evidence="3" id="KW-1003">Cell membrane</keyword>
<accession>A0AB38YC72</accession>
<keyword evidence="6" id="KW-0201">Cytochrome c-type biogenesis</keyword>
<dbReference type="Pfam" id="PF16327">
    <property type="entry name" value="CcmF_C"/>
    <property type="match status" value="1"/>
</dbReference>
<dbReference type="InterPro" id="IPR003568">
    <property type="entry name" value="Cyt_c_biogenesis_CcmF"/>
</dbReference>
<feature type="transmembrane region" description="Helical" evidence="10">
    <location>
        <begin position="314"/>
        <end position="332"/>
    </location>
</feature>
<keyword evidence="4" id="KW-0997">Cell inner membrane</keyword>
<feature type="domain" description="Cytochrome c assembly protein" evidence="11">
    <location>
        <begin position="89"/>
        <end position="296"/>
    </location>
</feature>
<evidence type="ECO:0000256" key="1">
    <source>
        <dbReference type="ARBA" id="ARBA00004429"/>
    </source>
</evidence>
<feature type="transmembrane region" description="Helical" evidence="10">
    <location>
        <begin position="178"/>
        <end position="198"/>
    </location>
</feature>
<feature type="transmembrane region" description="Helical" evidence="10">
    <location>
        <begin position="491"/>
        <end position="514"/>
    </location>
</feature>
<dbReference type="PANTHER" id="PTHR43653">
    <property type="entry name" value="CYTOCHROME C ASSEMBLY PROTEIN-RELATED"/>
    <property type="match status" value="1"/>
</dbReference>
<dbReference type="InterPro" id="IPR032523">
    <property type="entry name" value="CcmF_C"/>
</dbReference>
<feature type="transmembrane region" description="Helical" evidence="10">
    <location>
        <begin position="96"/>
        <end position="114"/>
    </location>
</feature>
<feature type="transmembrane region" description="Helical" evidence="10">
    <location>
        <begin position="353"/>
        <end position="374"/>
    </location>
</feature>
<comment type="subcellular location">
    <subcellularLocation>
        <location evidence="1">Cell inner membrane</location>
        <topology evidence="1">Multi-pass membrane protein</topology>
    </subcellularLocation>
</comment>
<evidence type="ECO:0000313" key="13">
    <source>
        <dbReference type="EMBL" id="WLD56966.1"/>
    </source>
</evidence>
<dbReference type="GO" id="GO:0015232">
    <property type="term" value="F:heme transmembrane transporter activity"/>
    <property type="evidence" value="ECO:0007669"/>
    <property type="project" value="InterPro"/>
</dbReference>
<dbReference type="GO" id="GO:0017004">
    <property type="term" value="P:cytochrome complex assembly"/>
    <property type="evidence" value="ECO:0007669"/>
    <property type="project" value="UniProtKB-KW"/>
</dbReference>
<feature type="transmembrane region" description="Helical" evidence="10">
    <location>
        <begin position="210"/>
        <end position="230"/>
    </location>
</feature>